<accession>A0A6J4HJB1</accession>
<evidence type="ECO:0000313" key="1">
    <source>
        <dbReference type="EMBL" id="CAA9224812.1"/>
    </source>
</evidence>
<proteinExistence type="predicted"/>
<reference evidence="1" key="1">
    <citation type="submission" date="2020-02" db="EMBL/GenBank/DDBJ databases">
        <authorList>
            <person name="Meier V. D."/>
        </authorList>
    </citation>
    <scope>NUCLEOTIDE SEQUENCE</scope>
    <source>
        <strain evidence="1">AVDCRST_MAG10</strain>
    </source>
</reference>
<name>A0A6J4HJB1_9ACTN</name>
<dbReference type="EMBL" id="CADCTB010000056">
    <property type="protein sequence ID" value="CAA9224812.1"/>
    <property type="molecule type" value="Genomic_DNA"/>
</dbReference>
<gene>
    <name evidence="1" type="ORF">AVDCRST_MAG10-861</name>
</gene>
<sequence>MMGRVAAAVRHASEASNLFRKRAWLNMTRTALAQLALAHALGGSADQARNALAKIDSLRLPPDDLNAVELGRARAWTDVASGRLAVAHDHLRKVVALANERGDL</sequence>
<dbReference type="AlphaFoldDB" id="A0A6J4HJB1"/>
<feature type="non-terminal residue" evidence="1">
    <location>
        <position position="104"/>
    </location>
</feature>
<protein>
    <submittedName>
        <fullName evidence="1">Uncharacterized protein</fullName>
    </submittedName>
</protein>
<organism evidence="1">
    <name type="scientific">uncultured Acidimicrobiales bacterium</name>
    <dbReference type="NCBI Taxonomy" id="310071"/>
    <lineage>
        <taxon>Bacteria</taxon>
        <taxon>Bacillati</taxon>
        <taxon>Actinomycetota</taxon>
        <taxon>Acidimicrobiia</taxon>
        <taxon>Acidimicrobiales</taxon>
        <taxon>environmental samples</taxon>
    </lineage>
</organism>